<dbReference type="PANTHER" id="PTHR36439">
    <property type="entry name" value="BLL4334 PROTEIN"/>
    <property type="match status" value="1"/>
</dbReference>
<dbReference type="PANTHER" id="PTHR36439:SF1">
    <property type="entry name" value="DUF1697 DOMAIN-CONTAINING PROTEIN"/>
    <property type="match status" value="1"/>
</dbReference>
<dbReference type="SUPFAM" id="SSF160379">
    <property type="entry name" value="SP0830-like"/>
    <property type="match status" value="1"/>
</dbReference>
<evidence type="ECO:0000256" key="1">
    <source>
        <dbReference type="SAM" id="MobiDB-lite"/>
    </source>
</evidence>
<comment type="caution">
    <text evidence="2">The sequence shown here is derived from an EMBL/GenBank/DDBJ whole genome shotgun (WGS) entry which is preliminary data.</text>
</comment>
<name>A0ABS8B4M1_9ACTN</name>
<sequence length="209" mass="22234">MTHTKPNRAPKPTSAPTPGPTPGPRSAGATTYAALLRGINVGGSKKVPMAELRTVMEGLGLGDVRTYLQSGNAVFRSADPDPEVLARRLEAAVEAHFGFRVPCLVVDGGYLRAVADACPFPAAELEGKQLHATFLSQQPDPERFAGIDGAAFLPEEFRLGDKVIYLYAPEGLGRSKLGEVLSRPALLKGLDATTRNWNTVVKLVELTAS</sequence>
<dbReference type="InterPro" id="IPR012545">
    <property type="entry name" value="DUF1697"/>
</dbReference>
<dbReference type="Gene3D" id="3.30.70.1280">
    <property type="entry name" value="SP0830-like domains"/>
    <property type="match status" value="1"/>
</dbReference>
<dbReference type="Proteomes" id="UP001199054">
    <property type="component" value="Unassembled WGS sequence"/>
</dbReference>
<evidence type="ECO:0000313" key="3">
    <source>
        <dbReference type="Proteomes" id="UP001199054"/>
    </source>
</evidence>
<dbReference type="RefSeq" id="WP_226726404.1">
    <property type="nucleotide sequence ID" value="NZ_JAJAUY010000024.1"/>
</dbReference>
<organism evidence="2 3">
    <name type="scientific">Streptomyces antimicrobicus</name>
    <dbReference type="NCBI Taxonomy" id="2883108"/>
    <lineage>
        <taxon>Bacteria</taxon>
        <taxon>Bacillati</taxon>
        <taxon>Actinomycetota</taxon>
        <taxon>Actinomycetes</taxon>
        <taxon>Kitasatosporales</taxon>
        <taxon>Streptomycetaceae</taxon>
        <taxon>Streptomyces</taxon>
    </lineage>
</organism>
<dbReference type="PIRSF" id="PIRSF008502">
    <property type="entry name" value="UCP008502"/>
    <property type="match status" value="1"/>
</dbReference>
<dbReference type="Pfam" id="PF08002">
    <property type="entry name" value="DUF1697"/>
    <property type="match status" value="1"/>
</dbReference>
<feature type="region of interest" description="Disordered" evidence="1">
    <location>
        <begin position="1"/>
        <end position="28"/>
    </location>
</feature>
<accession>A0ABS8B4M1</accession>
<evidence type="ECO:0000313" key="2">
    <source>
        <dbReference type="EMBL" id="MCB5179565.1"/>
    </source>
</evidence>
<dbReference type="EMBL" id="JAJAUY010000024">
    <property type="protein sequence ID" value="MCB5179565.1"/>
    <property type="molecule type" value="Genomic_DNA"/>
</dbReference>
<protein>
    <submittedName>
        <fullName evidence="2">DUF1697 domain-containing protein</fullName>
    </submittedName>
</protein>
<proteinExistence type="predicted"/>
<reference evidence="2 3" key="1">
    <citation type="submission" date="2021-10" db="EMBL/GenBank/DDBJ databases">
        <title>Streptomyces sp. strain SMC 277, a novel streptomycete isolated from soil.</title>
        <authorList>
            <person name="Chanama M."/>
        </authorList>
    </citation>
    <scope>NUCLEOTIDE SEQUENCE [LARGE SCALE GENOMIC DNA]</scope>
    <source>
        <strain evidence="2 3">SMC 277</strain>
    </source>
</reference>
<feature type="compositionally biased region" description="Pro residues" evidence="1">
    <location>
        <begin position="13"/>
        <end position="23"/>
    </location>
</feature>
<gene>
    <name evidence="2" type="ORF">LG632_09215</name>
</gene>
<keyword evidence="3" id="KW-1185">Reference proteome</keyword>